<dbReference type="GO" id="GO:0102965">
    <property type="term" value="F:alcohol-forming long-chain fatty acyl-CoA reductase activity"/>
    <property type="evidence" value="ECO:0007669"/>
    <property type="project" value="UniProtKB-EC"/>
</dbReference>
<dbReference type="Pfam" id="PF07993">
    <property type="entry name" value="NAD_binding_4"/>
    <property type="match status" value="1"/>
</dbReference>
<sequence>MLPFEHKTVLDKWGVNFQPFISEKVSVVVGDVSCEGLGIHDFHLKEEILKETDMVLNFAAITKFDERYDVALGTNTFGALNVLDFSKKCAKVKLVVHVSTAYVYGEEPGLLMEKPLRWRRARNNNNIAEVLNCETELLQNRLQELHSKKLPHKEIASDMRNLGLERAKYYGWPNTYTFTKAMAEMALLDSKGDLPLVILRPTMNPIRLPEVHKMGQAFFSKDPWRDRHEKPVKVGNGLTDFDDTNLEELRKRTSEKGLYEVDGVELNMDTRSINWEDYIMNVHIPGLVKFVMK</sequence>
<dbReference type="SUPFAM" id="SSF51735">
    <property type="entry name" value="NAD(P)-binding Rossmann-fold domains"/>
    <property type="match status" value="1"/>
</dbReference>
<comment type="similarity">
    <text evidence="1">Belongs to the fatty acyl-CoA reductase family.</text>
</comment>
<dbReference type="EC" id="1.2.1.84" evidence="1"/>
<comment type="function">
    <text evidence="1">Catalyzes the reduction of fatty acyl-CoA to fatty alcohols.</text>
</comment>
<reference evidence="3" key="1">
    <citation type="submission" date="2022-08" db="EMBL/GenBank/DDBJ databases">
        <authorList>
            <person name="Gutierrez-Valencia J."/>
        </authorList>
    </citation>
    <scope>NUCLEOTIDE SEQUENCE</scope>
</reference>
<gene>
    <name evidence="3" type="ORF">LITE_LOCUS51534</name>
</gene>
<accession>A0AAV0S4N2</accession>
<evidence type="ECO:0000313" key="4">
    <source>
        <dbReference type="Proteomes" id="UP001154282"/>
    </source>
</evidence>
<protein>
    <recommendedName>
        <fullName evidence="1">Fatty acyl-CoA reductase</fullName>
        <ecNumber evidence="1">1.2.1.84</ecNumber>
    </recommendedName>
</protein>
<keyword evidence="1" id="KW-0443">Lipid metabolism</keyword>
<proteinExistence type="inferred from homology"/>
<dbReference type="GO" id="GO:0035336">
    <property type="term" value="P:long-chain fatty-acyl-CoA metabolic process"/>
    <property type="evidence" value="ECO:0007669"/>
    <property type="project" value="TreeGrafter"/>
</dbReference>
<keyword evidence="1" id="KW-0521">NADP</keyword>
<organism evidence="3 4">
    <name type="scientific">Linum tenue</name>
    <dbReference type="NCBI Taxonomy" id="586396"/>
    <lineage>
        <taxon>Eukaryota</taxon>
        <taxon>Viridiplantae</taxon>
        <taxon>Streptophyta</taxon>
        <taxon>Embryophyta</taxon>
        <taxon>Tracheophyta</taxon>
        <taxon>Spermatophyta</taxon>
        <taxon>Magnoliopsida</taxon>
        <taxon>eudicotyledons</taxon>
        <taxon>Gunneridae</taxon>
        <taxon>Pentapetalae</taxon>
        <taxon>rosids</taxon>
        <taxon>fabids</taxon>
        <taxon>Malpighiales</taxon>
        <taxon>Linaceae</taxon>
        <taxon>Linum</taxon>
    </lineage>
</organism>
<evidence type="ECO:0000313" key="3">
    <source>
        <dbReference type="EMBL" id="CAI0628128.1"/>
    </source>
</evidence>
<name>A0AAV0S4N2_9ROSI</name>
<dbReference type="PANTHER" id="PTHR11011">
    <property type="entry name" value="MALE STERILITY PROTEIN 2-RELATED"/>
    <property type="match status" value="1"/>
</dbReference>
<dbReference type="EMBL" id="CAMGYJ010000011">
    <property type="protein sequence ID" value="CAI0628128.1"/>
    <property type="molecule type" value="Genomic_DNA"/>
</dbReference>
<keyword evidence="1" id="KW-0444">Lipid biosynthesis</keyword>
<evidence type="ECO:0000259" key="2">
    <source>
        <dbReference type="Pfam" id="PF07993"/>
    </source>
</evidence>
<keyword evidence="1" id="KW-0560">Oxidoreductase</keyword>
<dbReference type="Proteomes" id="UP001154282">
    <property type="component" value="Unassembled WGS sequence"/>
</dbReference>
<dbReference type="InterPro" id="IPR036291">
    <property type="entry name" value="NAD(P)-bd_dom_sf"/>
</dbReference>
<dbReference type="Gene3D" id="3.40.50.720">
    <property type="entry name" value="NAD(P)-binding Rossmann-like Domain"/>
    <property type="match status" value="1"/>
</dbReference>
<dbReference type="InterPro" id="IPR026055">
    <property type="entry name" value="FAR"/>
</dbReference>
<dbReference type="PANTHER" id="PTHR11011:SF109">
    <property type="entry name" value="FATTY ACYL-COA REDUCTASE 1"/>
    <property type="match status" value="1"/>
</dbReference>
<dbReference type="GO" id="GO:0010345">
    <property type="term" value="P:suberin biosynthetic process"/>
    <property type="evidence" value="ECO:0007669"/>
    <property type="project" value="TreeGrafter"/>
</dbReference>
<feature type="domain" description="Thioester reductase (TE)" evidence="2">
    <location>
        <begin position="20"/>
        <end position="203"/>
    </location>
</feature>
<dbReference type="AlphaFoldDB" id="A0AAV0S4N2"/>
<dbReference type="InterPro" id="IPR013120">
    <property type="entry name" value="FAR_NAD-bd"/>
</dbReference>
<dbReference type="GO" id="GO:0080019">
    <property type="term" value="F:alcohol-forming very long-chain fatty acyl-CoA reductase activity"/>
    <property type="evidence" value="ECO:0007669"/>
    <property type="project" value="InterPro"/>
</dbReference>
<comment type="catalytic activity">
    <reaction evidence="1">
        <text>a long-chain fatty acyl-CoA + 2 NADPH + 2 H(+) = a long-chain primary fatty alcohol + 2 NADP(+) + CoA</text>
        <dbReference type="Rhea" id="RHEA:52716"/>
        <dbReference type="ChEBI" id="CHEBI:15378"/>
        <dbReference type="ChEBI" id="CHEBI:57287"/>
        <dbReference type="ChEBI" id="CHEBI:57783"/>
        <dbReference type="ChEBI" id="CHEBI:58349"/>
        <dbReference type="ChEBI" id="CHEBI:77396"/>
        <dbReference type="ChEBI" id="CHEBI:83139"/>
        <dbReference type="EC" id="1.2.1.84"/>
    </reaction>
</comment>
<keyword evidence="4" id="KW-1185">Reference proteome</keyword>
<comment type="caution">
    <text evidence="3">The sequence shown here is derived from an EMBL/GenBank/DDBJ whole genome shotgun (WGS) entry which is preliminary data.</text>
</comment>
<evidence type="ECO:0000256" key="1">
    <source>
        <dbReference type="RuleBase" id="RU363097"/>
    </source>
</evidence>